<name>A0A0A9AMM0_ARUDO</name>
<dbReference type="EMBL" id="GBRH01249548">
    <property type="protein sequence ID" value="JAD48347.1"/>
    <property type="molecule type" value="Transcribed_RNA"/>
</dbReference>
<reference evidence="1" key="1">
    <citation type="submission" date="2014-09" db="EMBL/GenBank/DDBJ databases">
        <authorList>
            <person name="Magalhaes I.L.F."/>
            <person name="Oliveira U."/>
            <person name="Santos F.R."/>
            <person name="Vidigal T.H.D.A."/>
            <person name="Brescovit A.D."/>
            <person name="Santos A.J."/>
        </authorList>
    </citation>
    <scope>NUCLEOTIDE SEQUENCE</scope>
    <source>
        <tissue evidence="1">Shoot tissue taken approximately 20 cm above the soil surface</tissue>
    </source>
</reference>
<sequence>MHLNKDLDNLVMVARIGNLQQLLR</sequence>
<dbReference type="AlphaFoldDB" id="A0A0A9AMM0"/>
<protein>
    <submittedName>
        <fullName evidence="1">Uncharacterized protein</fullName>
    </submittedName>
</protein>
<reference evidence="1" key="2">
    <citation type="journal article" date="2015" name="Data Brief">
        <title>Shoot transcriptome of the giant reed, Arundo donax.</title>
        <authorList>
            <person name="Barrero R.A."/>
            <person name="Guerrero F.D."/>
            <person name="Moolhuijzen P."/>
            <person name="Goolsby J.A."/>
            <person name="Tidwell J."/>
            <person name="Bellgard S.E."/>
            <person name="Bellgard M.I."/>
        </authorList>
    </citation>
    <scope>NUCLEOTIDE SEQUENCE</scope>
    <source>
        <tissue evidence="1">Shoot tissue taken approximately 20 cm above the soil surface</tissue>
    </source>
</reference>
<accession>A0A0A9AMM0</accession>
<evidence type="ECO:0000313" key="1">
    <source>
        <dbReference type="EMBL" id="JAD48347.1"/>
    </source>
</evidence>
<proteinExistence type="predicted"/>
<organism evidence="1">
    <name type="scientific">Arundo donax</name>
    <name type="common">Giant reed</name>
    <name type="synonym">Donax arundinaceus</name>
    <dbReference type="NCBI Taxonomy" id="35708"/>
    <lineage>
        <taxon>Eukaryota</taxon>
        <taxon>Viridiplantae</taxon>
        <taxon>Streptophyta</taxon>
        <taxon>Embryophyta</taxon>
        <taxon>Tracheophyta</taxon>
        <taxon>Spermatophyta</taxon>
        <taxon>Magnoliopsida</taxon>
        <taxon>Liliopsida</taxon>
        <taxon>Poales</taxon>
        <taxon>Poaceae</taxon>
        <taxon>PACMAD clade</taxon>
        <taxon>Arundinoideae</taxon>
        <taxon>Arundineae</taxon>
        <taxon>Arundo</taxon>
    </lineage>
</organism>